<accession>A0ABX0M3Y8</accession>
<reference evidence="1 2" key="1">
    <citation type="submission" date="2019-09" db="EMBL/GenBank/DDBJ databases">
        <title>Taxonomy of Antarctic Massilia spp.: description of Massilia rubra sp. nov., Massilia aquatica sp. nov., Massilia mucilaginosa sp. nov., Massilia frigida sp. nov. isolated from streams, lakes and regoliths.</title>
        <authorList>
            <person name="Holochova P."/>
            <person name="Sedlacek I."/>
            <person name="Kralova S."/>
            <person name="Maslanova I."/>
            <person name="Busse H.-J."/>
            <person name="Stankova E."/>
            <person name="Vrbovska V."/>
            <person name="Kovarovic V."/>
            <person name="Bartak M."/>
            <person name="Svec P."/>
            <person name="Pantucek R."/>
        </authorList>
    </citation>
    <scope>NUCLEOTIDE SEQUENCE [LARGE SCALE GENOMIC DNA]</scope>
    <source>
        <strain evidence="1 2">CCM 8692</strain>
    </source>
</reference>
<organism evidence="1 2">
    <name type="scientific">Massilia rubra</name>
    <dbReference type="NCBI Taxonomy" id="2607910"/>
    <lineage>
        <taxon>Bacteria</taxon>
        <taxon>Pseudomonadati</taxon>
        <taxon>Pseudomonadota</taxon>
        <taxon>Betaproteobacteria</taxon>
        <taxon>Burkholderiales</taxon>
        <taxon>Oxalobacteraceae</taxon>
        <taxon>Telluria group</taxon>
        <taxon>Massilia</taxon>
    </lineage>
</organism>
<dbReference type="EMBL" id="VUYU01000023">
    <property type="protein sequence ID" value="NHZ36951.1"/>
    <property type="molecule type" value="Genomic_DNA"/>
</dbReference>
<sequence>MSEFSFADSRELAQLQVADIIAGAAADALLSWSGRRPMTAYHEELKGTNLEAMFVGGMLPSVAMPDVQAPKPGEVSLVDGSAAFLRETGYIS</sequence>
<protein>
    <submittedName>
        <fullName evidence="1">Uncharacterized protein</fullName>
    </submittedName>
</protein>
<proteinExistence type="predicted"/>
<comment type="caution">
    <text evidence="1">The sequence shown here is derived from an EMBL/GenBank/DDBJ whole genome shotgun (WGS) entry which is preliminary data.</text>
</comment>
<evidence type="ECO:0000313" key="1">
    <source>
        <dbReference type="EMBL" id="NHZ36951.1"/>
    </source>
</evidence>
<keyword evidence="2" id="KW-1185">Reference proteome</keyword>
<dbReference type="Proteomes" id="UP000785613">
    <property type="component" value="Unassembled WGS sequence"/>
</dbReference>
<evidence type="ECO:0000313" key="2">
    <source>
        <dbReference type="Proteomes" id="UP000785613"/>
    </source>
</evidence>
<name>A0ABX0M3Y8_9BURK</name>
<dbReference type="RefSeq" id="WP_167229340.1">
    <property type="nucleotide sequence ID" value="NZ_VUYU01000023.1"/>
</dbReference>
<gene>
    <name evidence="1" type="ORF">F0185_25625</name>
</gene>